<comment type="caution">
    <text evidence="2">The sequence shown here is derived from an EMBL/GenBank/DDBJ whole genome shotgun (WGS) entry which is preliminary data.</text>
</comment>
<evidence type="ECO:0000313" key="2">
    <source>
        <dbReference type="EMBL" id="OQR67241.1"/>
    </source>
</evidence>
<protein>
    <submittedName>
        <fullName evidence="2">3-hydroxy-3-methylglutaryl-coenzyme A reductase-like</fullName>
    </submittedName>
</protein>
<dbReference type="EMBL" id="MNPL01029457">
    <property type="protein sequence ID" value="OQR67241.1"/>
    <property type="molecule type" value="Genomic_DNA"/>
</dbReference>
<feature type="transmembrane region" description="Helical" evidence="1">
    <location>
        <begin position="112"/>
        <end position="128"/>
    </location>
</feature>
<evidence type="ECO:0000256" key="1">
    <source>
        <dbReference type="SAM" id="Phobius"/>
    </source>
</evidence>
<accession>A0A1V9X1F6</accession>
<dbReference type="InParanoid" id="A0A1V9X1F6"/>
<sequence length="172" mass="18363">PIKGISTQASAFANKSSMMSSTASPYLAERSEGEHRVSGFPVPARSIASVWKASNMRPLDALFYQQGRLIATHPWEVIVAALTLMITLALTASSIGYPAASPRAREGSNGPASELHAVIVLGALLYVAHQLKTLRCCRRLVVFAASAYALFSALIFAATLVCLFGRTLAQVR</sequence>
<organism evidence="2 3">
    <name type="scientific">Tropilaelaps mercedesae</name>
    <dbReference type="NCBI Taxonomy" id="418985"/>
    <lineage>
        <taxon>Eukaryota</taxon>
        <taxon>Metazoa</taxon>
        <taxon>Ecdysozoa</taxon>
        <taxon>Arthropoda</taxon>
        <taxon>Chelicerata</taxon>
        <taxon>Arachnida</taxon>
        <taxon>Acari</taxon>
        <taxon>Parasitiformes</taxon>
        <taxon>Mesostigmata</taxon>
        <taxon>Gamasina</taxon>
        <taxon>Dermanyssoidea</taxon>
        <taxon>Laelapidae</taxon>
        <taxon>Tropilaelaps</taxon>
    </lineage>
</organism>
<feature type="transmembrane region" description="Helical" evidence="1">
    <location>
        <begin position="140"/>
        <end position="166"/>
    </location>
</feature>
<reference evidence="2 3" key="1">
    <citation type="journal article" date="2017" name="Gigascience">
        <title>Draft genome of the honey bee ectoparasitic mite, Tropilaelaps mercedesae, is shaped by the parasitic life history.</title>
        <authorList>
            <person name="Dong X."/>
            <person name="Armstrong S.D."/>
            <person name="Xia D."/>
            <person name="Makepeace B.L."/>
            <person name="Darby A.C."/>
            <person name="Kadowaki T."/>
        </authorList>
    </citation>
    <scope>NUCLEOTIDE SEQUENCE [LARGE SCALE GENOMIC DNA]</scope>
    <source>
        <strain evidence="2">Wuxi-XJTLU</strain>
    </source>
</reference>
<dbReference type="Proteomes" id="UP000192247">
    <property type="component" value="Unassembled WGS sequence"/>
</dbReference>
<gene>
    <name evidence="2" type="ORF">BIW11_13641</name>
</gene>
<evidence type="ECO:0000313" key="3">
    <source>
        <dbReference type="Proteomes" id="UP000192247"/>
    </source>
</evidence>
<proteinExistence type="predicted"/>
<keyword evidence="1" id="KW-1133">Transmembrane helix</keyword>
<feature type="non-terminal residue" evidence="2">
    <location>
        <position position="1"/>
    </location>
</feature>
<keyword evidence="1" id="KW-0472">Membrane</keyword>
<keyword evidence="3" id="KW-1185">Reference proteome</keyword>
<dbReference type="AlphaFoldDB" id="A0A1V9X1F6"/>
<name>A0A1V9X1F6_9ACAR</name>
<keyword evidence="1" id="KW-0812">Transmembrane</keyword>
<feature type="transmembrane region" description="Helical" evidence="1">
    <location>
        <begin position="77"/>
        <end position="100"/>
    </location>
</feature>